<protein>
    <recommendedName>
        <fullName evidence="2">inorganic diphosphatase</fullName>
        <ecNumber evidence="2">3.6.1.1</ecNumber>
    </recommendedName>
</protein>
<feature type="signal peptide" evidence="6">
    <location>
        <begin position="1"/>
        <end position="21"/>
    </location>
</feature>
<proteinExistence type="predicted"/>
<keyword evidence="5" id="KW-0460">Magnesium</keyword>
<dbReference type="PROSITE" id="PS51257">
    <property type="entry name" value="PROKAR_LIPOPROTEIN"/>
    <property type="match status" value="1"/>
</dbReference>
<evidence type="ECO:0000256" key="1">
    <source>
        <dbReference type="ARBA" id="ARBA00001946"/>
    </source>
</evidence>
<feature type="chain" id="PRO_5046793619" description="inorganic diphosphatase" evidence="6">
    <location>
        <begin position="22"/>
        <end position="194"/>
    </location>
</feature>
<evidence type="ECO:0000256" key="5">
    <source>
        <dbReference type="ARBA" id="ARBA00022842"/>
    </source>
</evidence>
<keyword evidence="8" id="KW-1185">Reference proteome</keyword>
<evidence type="ECO:0000256" key="4">
    <source>
        <dbReference type="ARBA" id="ARBA00022801"/>
    </source>
</evidence>
<evidence type="ECO:0000313" key="8">
    <source>
        <dbReference type="Proteomes" id="UP001597094"/>
    </source>
</evidence>
<dbReference type="InterPro" id="IPR008162">
    <property type="entry name" value="Pyrophosphatase"/>
</dbReference>
<keyword evidence="4" id="KW-0378">Hydrolase</keyword>
<gene>
    <name evidence="7" type="ORF">ACFQ2O_02030</name>
</gene>
<keyword evidence="3" id="KW-0479">Metal-binding</keyword>
<evidence type="ECO:0000256" key="3">
    <source>
        <dbReference type="ARBA" id="ARBA00022723"/>
    </source>
</evidence>
<evidence type="ECO:0000256" key="6">
    <source>
        <dbReference type="SAM" id="SignalP"/>
    </source>
</evidence>
<dbReference type="InterPro" id="IPR036649">
    <property type="entry name" value="Pyrophosphatase_sf"/>
</dbReference>
<organism evidence="7 8">
    <name type="scientific">Pontibacter rugosus</name>
    <dbReference type="NCBI Taxonomy" id="1745966"/>
    <lineage>
        <taxon>Bacteria</taxon>
        <taxon>Pseudomonadati</taxon>
        <taxon>Bacteroidota</taxon>
        <taxon>Cytophagia</taxon>
        <taxon>Cytophagales</taxon>
        <taxon>Hymenobacteraceae</taxon>
        <taxon>Pontibacter</taxon>
    </lineage>
</organism>
<dbReference type="Gene3D" id="3.90.80.10">
    <property type="entry name" value="Inorganic pyrophosphatase"/>
    <property type="match status" value="1"/>
</dbReference>
<dbReference type="RefSeq" id="WP_377522498.1">
    <property type="nucleotide sequence ID" value="NZ_JBHTLD010000008.1"/>
</dbReference>
<keyword evidence="6" id="KW-0732">Signal</keyword>
<comment type="caution">
    <text evidence="7">The sequence shown here is derived from an EMBL/GenBank/DDBJ whole genome shotgun (WGS) entry which is preliminary data.</text>
</comment>
<dbReference type="EC" id="3.6.1.1" evidence="2"/>
<reference evidence="8" key="1">
    <citation type="journal article" date="2019" name="Int. J. Syst. Evol. Microbiol.">
        <title>The Global Catalogue of Microorganisms (GCM) 10K type strain sequencing project: providing services to taxonomists for standard genome sequencing and annotation.</title>
        <authorList>
            <consortium name="The Broad Institute Genomics Platform"/>
            <consortium name="The Broad Institute Genome Sequencing Center for Infectious Disease"/>
            <person name="Wu L."/>
            <person name="Ma J."/>
        </authorList>
    </citation>
    <scope>NUCLEOTIDE SEQUENCE [LARGE SCALE GENOMIC DNA]</scope>
    <source>
        <strain evidence="8">JCM 31319</strain>
    </source>
</reference>
<dbReference type="Pfam" id="PF00719">
    <property type="entry name" value="Pyrophosphatase"/>
    <property type="match status" value="1"/>
</dbReference>
<name>A0ABW3SKJ4_9BACT</name>
<evidence type="ECO:0000313" key="7">
    <source>
        <dbReference type="EMBL" id="MFD1184967.1"/>
    </source>
</evidence>
<comment type="cofactor">
    <cofactor evidence="1">
        <name>Mg(2+)</name>
        <dbReference type="ChEBI" id="CHEBI:18420"/>
    </cofactor>
</comment>
<evidence type="ECO:0000256" key="2">
    <source>
        <dbReference type="ARBA" id="ARBA00012146"/>
    </source>
</evidence>
<accession>A0ABW3SKJ4</accession>
<dbReference type="EMBL" id="JBHTLD010000008">
    <property type="protein sequence ID" value="MFD1184967.1"/>
    <property type="molecule type" value="Genomic_DNA"/>
</dbReference>
<sequence>MKSYTYLLLLLLPLLFSSCQTDYTELPTYSGNRQLQAIIETPAGNTLKLVYDKEKKEFVADKEAGQARKVGFLPYPANLGFIPSTEINKDGSGLEVLVLSERLESGTTAEVIPIALMQLENAGELRHIVVAVPARPSERQLDATTYASFSKEYAPAKAILQIWFSNFHKSAGTRFVGWRDEKFAEKEVQRWMKL</sequence>
<dbReference type="SUPFAM" id="SSF50324">
    <property type="entry name" value="Inorganic pyrophosphatase"/>
    <property type="match status" value="1"/>
</dbReference>
<dbReference type="Proteomes" id="UP001597094">
    <property type="component" value="Unassembled WGS sequence"/>
</dbReference>